<evidence type="ECO:0000256" key="1">
    <source>
        <dbReference type="ARBA" id="ARBA00009254"/>
    </source>
</evidence>
<comment type="caution">
    <text evidence="7">The sequence shown here is derived from an EMBL/GenBank/DDBJ whole genome shotgun (WGS) entry which is preliminary data.</text>
</comment>
<dbReference type="GO" id="GO:0003735">
    <property type="term" value="F:structural constituent of ribosome"/>
    <property type="evidence" value="ECO:0007669"/>
    <property type="project" value="InterPro"/>
</dbReference>
<comment type="similarity">
    <text evidence="1 5">Belongs to the universal ribosomal protein uL29 family.</text>
</comment>
<gene>
    <name evidence="5" type="primary">rpmC</name>
    <name evidence="7" type="ORF">A2784_03480</name>
</gene>
<evidence type="ECO:0000313" key="7">
    <source>
        <dbReference type="EMBL" id="OGY15881.1"/>
    </source>
</evidence>
<evidence type="ECO:0000256" key="6">
    <source>
        <dbReference type="SAM" id="Coils"/>
    </source>
</evidence>
<evidence type="ECO:0000256" key="3">
    <source>
        <dbReference type="ARBA" id="ARBA00023274"/>
    </source>
</evidence>
<dbReference type="NCBIfam" id="TIGR00012">
    <property type="entry name" value="L29"/>
    <property type="match status" value="1"/>
</dbReference>
<evidence type="ECO:0000256" key="2">
    <source>
        <dbReference type="ARBA" id="ARBA00022980"/>
    </source>
</evidence>
<dbReference type="GO" id="GO:0006412">
    <property type="term" value="P:translation"/>
    <property type="evidence" value="ECO:0007669"/>
    <property type="project" value="UniProtKB-UniRule"/>
</dbReference>
<reference evidence="7 8" key="1">
    <citation type="journal article" date="2016" name="Nat. Commun.">
        <title>Thousands of microbial genomes shed light on interconnected biogeochemical processes in an aquifer system.</title>
        <authorList>
            <person name="Anantharaman K."/>
            <person name="Brown C.T."/>
            <person name="Hug L.A."/>
            <person name="Sharon I."/>
            <person name="Castelle C.J."/>
            <person name="Probst A.J."/>
            <person name="Thomas B.C."/>
            <person name="Singh A."/>
            <person name="Wilkins M.J."/>
            <person name="Karaoz U."/>
            <person name="Brodie E.L."/>
            <person name="Williams K.H."/>
            <person name="Hubbard S.S."/>
            <person name="Banfield J.F."/>
        </authorList>
    </citation>
    <scope>NUCLEOTIDE SEQUENCE [LARGE SCALE GENOMIC DNA]</scope>
</reference>
<evidence type="ECO:0000256" key="4">
    <source>
        <dbReference type="ARBA" id="ARBA00035204"/>
    </source>
</evidence>
<keyword evidence="2 5" id="KW-0689">Ribosomal protein</keyword>
<keyword evidence="3 5" id="KW-0687">Ribonucleoprotein</keyword>
<evidence type="ECO:0000313" key="8">
    <source>
        <dbReference type="Proteomes" id="UP000177324"/>
    </source>
</evidence>
<sequence>MKKQAKAELKQLGREALNQKLAEARKELVELRLKVQTNQTKDVMAPGRKRQEVARLKTYLNLQENQENQA</sequence>
<organism evidence="7 8">
    <name type="scientific">Candidatus Chisholmbacteria bacterium RIFCSPHIGHO2_01_FULL_48_12</name>
    <dbReference type="NCBI Taxonomy" id="1797589"/>
    <lineage>
        <taxon>Bacteria</taxon>
        <taxon>Candidatus Chisholmiibacteriota</taxon>
    </lineage>
</organism>
<dbReference type="InterPro" id="IPR001854">
    <property type="entry name" value="Ribosomal_uL29"/>
</dbReference>
<dbReference type="Proteomes" id="UP000177324">
    <property type="component" value="Unassembled WGS sequence"/>
</dbReference>
<dbReference type="EMBL" id="MHCH01000058">
    <property type="protein sequence ID" value="OGY15881.1"/>
    <property type="molecule type" value="Genomic_DNA"/>
</dbReference>
<accession>A0A1G1VKD6</accession>
<dbReference type="GO" id="GO:1990904">
    <property type="term" value="C:ribonucleoprotein complex"/>
    <property type="evidence" value="ECO:0007669"/>
    <property type="project" value="UniProtKB-KW"/>
</dbReference>
<proteinExistence type="inferred from homology"/>
<protein>
    <recommendedName>
        <fullName evidence="4 5">Large ribosomal subunit protein uL29</fullName>
    </recommendedName>
</protein>
<dbReference type="Gene3D" id="1.10.287.310">
    <property type="match status" value="1"/>
</dbReference>
<dbReference type="Pfam" id="PF00831">
    <property type="entry name" value="Ribosomal_L29"/>
    <property type="match status" value="1"/>
</dbReference>
<dbReference type="HAMAP" id="MF_00374">
    <property type="entry name" value="Ribosomal_uL29"/>
    <property type="match status" value="1"/>
</dbReference>
<dbReference type="GO" id="GO:0005840">
    <property type="term" value="C:ribosome"/>
    <property type="evidence" value="ECO:0007669"/>
    <property type="project" value="UniProtKB-KW"/>
</dbReference>
<dbReference type="STRING" id="1797589.A2784_03480"/>
<feature type="coiled-coil region" evidence="6">
    <location>
        <begin position="2"/>
        <end position="41"/>
    </location>
</feature>
<keyword evidence="6" id="KW-0175">Coiled coil</keyword>
<dbReference type="AlphaFoldDB" id="A0A1G1VKD6"/>
<evidence type="ECO:0000256" key="5">
    <source>
        <dbReference type="HAMAP-Rule" id="MF_00374"/>
    </source>
</evidence>
<name>A0A1G1VKD6_9BACT</name>
<dbReference type="InterPro" id="IPR036049">
    <property type="entry name" value="Ribosomal_uL29_sf"/>
</dbReference>
<dbReference type="SUPFAM" id="SSF46561">
    <property type="entry name" value="Ribosomal protein L29 (L29p)"/>
    <property type="match status" value="1"/>
</dbReference>